<evidence type="ECO:0000259" key="2">
    <source>
        <dbReference type="Pfam" id="PF13649"/>
    </source>
</evidence>
<dbReference type="PANTHER" id="PTHR43861">
    <property type="entry name" value="TRANS-ACONITATE 2-METHYLTRANSFERASE-RELATED"/>
    <property type="match status" value="1"/>
</dbReference>
<protein>
    <submittedName>
        <fullName evidence="3">Methyltransferase type 11</fullName>
    </submittedName>
</protein>
<sequence length="250" mass="28709">MLSTDKAWEKWGQTDPYYGILANDNFRKEKLNAENKRAFFESGEEHIKFIMDIIDKHIDTGFVPSSCLDFGCGVGRLVIPLAKRYKYVVGIDVSDAMLTGARQNCLNNKVKNVDFYKSDDNLSAVSGKFDLIHSSLVFQHIPVNRGERILKRLLELLNDKGVAVLQFVFYRDASFLKKFSCWLQKGIPFFANVVNIFRGRKFLQPPVQMNSYDITEITKLLKDNGVENFFAIPTVDGEYYNITLFCRKTN</sequence>
<accession>A0A0G0MU98</accession>
<organism evidence="3 4">
    <name type="scientific">Candidatus Uhrbacteria bacterium GW2011_GWF2_39_13</name>
    <dbReference type="NCBI Taxonomy" id="1618995"/>
    <lineage>
        <taxon>Bacteria</taxon>
        <taxon>Candidatus Uhriibacteriota</taxon>
    </lineage>
</organism>
<dbReference type="InterPro" id="IPR041698">
    <property type="entry name" value="Methyltransf_25"/>
</dbReference>
<evidence type="ECO:0000256" key="1">
    <source>
        <dbReference type="ARBA" id="ARBA00022679"/>
    </source>
</evidence>
<keyword evidence="1 3" id="KW-0808">Transferase</keyword>
<dbReference type="SUPFAM" id="SSF53335">
    <property type="entry name" value="S-adenosyl-L-methionine-dependent methyltransferases"/>
    <property type="match status" value="1"/>
</dbReference>
<dbReference type="Gene3D" id="3.40.50.150">
    <property type="entry name" value="Vaccinia Virus protein VP39"/>
    <property type="match status" value="1"/>
</dbReference>
<dbReference type="Pfam" id="PF13649">
    <property type="entry name" value="Methyltransf_25"/>
    <property type="match status" value="1"/>
</dbReference>
<dbReference type="Proteomes" id="UP000033935">
    <property type="component" value="Unassembled WGS sequence"/>
</dbReference>
<dbReference type="GO" id="GO:0008168">
    <property type="term" value="F:methyltransferase activity"/>
    <property type="evidence" value="ECO:0007669"/>
    <property type="project" value="UniProtKB-KW"/>
</dbReference>
<dbReference type="EMBL" id="LBWG01000014">
    <property type="protein sequence ID" value="KKR04006.1"/>
    <property type="molecule type" value="Genomic_DNA"/>
</dbReference>
<dbReference type="AlphaFoldDB" id="A0A0G0MU98"/>
<gene>
    <name evidence="3" type="ORF">UT30_C0014G0014</name>
</gene>
<comment type="caution">
    <text evidence="3">The sequence shown here is derived from an EMBL/GenBank/DDBJ whole genome shotgun (WGS) entry which is preliminary data.</text>
</comment>
<dbReference type="InterPro" id="IPR029063">
    <property type="entry name" value="SAM-dependent_MTases_sf"/>
</dbReference>
<evidence type="ECO:0000313" key="4">
    <source>
        <dbReference type="Proteomes" id="UP000033935"/>
    </source>
</evidence>
<keyword evidence="3" id="KW-0489">Methyltransferase</keyword>
<proteinExistence type="predicted"/>
<feature type="domain" description="Methyltransferase" evidence="2">
    <location>
        <begin position="68"/>
        <end position="161"/>
    </location>
</feature>
<name>A0A0G0MU98_9BACT</name>
<dbReference type="GO" id="GO:0032259">
    <property type="term" value="P:methylation"/>
    <property type="evidence" value="ECO:0007669"/>
    <property type="project" value="UniProtKB-KW"/>
</dbReference>
<dbReference type="CDD" id="cd02440">
    <property type="entry name" value="AdoMet_MTases"/>
    <property type="match status" value="1"/>
</dbReference>
<reference evidence="3 4" key="1">
    <citation type="journal article" date="2015" name="Nature">
        <title>rRNA introns, odd ribosomes, and small enigmatic genomes across a large radiation of phyla.</title>
        <authorList>
            <person name="Brown C.T."/>
            <person name="Hug L.A."/>
            <person name="Thomas B.C."/>
            <person name="Sharon I."/>
            <person name="Castelle C.J."/>
            <person name="Singh A."/>
            <person name="Wilkins M.J."/>
            <person name="Williams K.H."/>
            <person name="Banfield J.F."/>
        </authorList>
    </citation>
    <scope>NUCLEOTIDE SEQUENCE [LARGE SCALE GENOMIC DNA]</scope>
</reference>
<evidence type="ECO:0000313" key="3">
    <source>
        <dbReference type="EMBL" id="KKR04006.1"/>
    </source>
</evidence>